<reference evidence="1 2" key="1">
    <citation type="journal article" date="2013" name="Nature">
        <title>The genomes of four tapeworm species reveal adaptations to parasitism.</title>
        <authorList>
            <person name="Tsai I.J."/>
            <person name="Zarowiecki M."/>
            <person name="Holroyd N."/>
            <person name="Garciarrubio A."/>
            <person name="Sanchez-Flores A."/>
            <person name="Brooks K.L."/>
            <person name="Tracey A."/>
            <person name="Bobes R.J."/>
            <person name="Fragoso G."/>
            <person name="Sciutto E."/>
            <person name="Aslett M."/>
            <person name="Beasley H."/>
            <person name="Bennett H.M."/>
            <person name="Cai J."/>
            <person name="Camicia F."/>
            <person name="Clark R."/>
            <person name="Cucher M."/>
            <person name="De Silva N."/>
            <person name="Day T.A."/>
            <person name="Deplazes P."/>
            <person name="Estrada K."/>
            <person name="Fernandez C."/>
            <person name="Holland P.W."/>
            <person name="Hou J."/>
            <person name="Hu S."/>
            <person name="Huckvale T."/>
            <person name="Hung S.S."/>
            <person name="Kamenetzky L."/>
            <person name="Keane J.A."/>
            <person name="Kiss F."/>
            <person name="Koziol U."/>
            <person name="Lambert O."/>
            <person name="Liu K."/>
            <person name="Luo X."/>
            <person name="Luo Y."/>
            <person name="Macchiaroli N."/>
            <person name="Nichol S."/>
            <person name="Paps J."/>
            <person name="Parkinson J."/>
            <person name="Pouchkina-Stantcheva N."/>
            <person name="Riddiford N."/>
            <person name="Rosenzvit M."/>
            <person name="Salinas G."/>
            <person name="Wasmuth J.D."/>
            <person name="Zamanian M."/>
            <person name="Zheng Y."/>
            <person name="Cai X."/>
            <person name="Soberon X."/>
            <person name="Olson P.D."/>
            <person name="Laclette J.P."/>
            <person name="Brehm K."/>
            <person name="Berriman M."/>
            <person name="Garciarrubio A."/>
            <person name="Bobes R.J."/>
            <person name="Fragoso G."/>
            <person name="Sanchez-Flores A."/>
            <person name="Estrada K."/>
            <person name="Cevallos M.A."/>
            <person name="Morett E."/>
            <person name="Gonzalez V."/>
            <person name="Portillo T."/>
            <person name="Ochoa-Leyva A."/>
            <person name="Jose M.V."/>
            <person name="Sciutto E."/>
            <person name="Landa A."/>
            <person name="Jimenez L."/>
            <person name="Valdes V."/>
            <person name="Carrero J.C."/>
            <person name="Larralde C."/>
            <person name="Morales-Montor J."/>
            <person name="Limon-Lason J."/>
            <person name="Soberon X."/>
            <person name="Laclette J.P."/>
        </authorList>
    </citation>
    <scope>NUCLEOTIDE SEQUENCE [LARGE SCALE GENOMIC DNA]</scope>
</reference>
<organism evidence="1">
    <name type="scientific">Echinococcus granulosus</name>
    <name type="common">Hydatid tapeworm</name>
    <dbReference type="NCBI Taxonomy" id="6210"/>
    <lineage>
        <taxon>Eukaryota</taxon>
        <taxon>Metazoa</taxon>
        <taxon>Spiralia</taxon>
        <taxon>Lophotrochozoa</taxon>
        <taxon>Platyhelminthes</taxon>
        <taxon>Cestoda</taxon>
        <taxon>Eucestoda</taxon>
        <taxon>Cyclophyllidea</taxon>
        <taxon>Taeniidae</taxon>
        <taxon>Echinococcus</taxon>
        <taxon>Echinococcus granulosus group</taxon>
    </lineage>
</organism>
<dbReference type="Proteomes" id="UP000492820">
    <property type="component" value="Unassembled WGS sequence"/>
</dbReference>
<proteinExistence type="predicted"/>
<gene>
    <name evidence="1" type="ORF">EgrG_002044200</name>
</gene>
<protein>
    <submittedName>
        <fullName evidence="3">DUF5753 domain-containing protein</fullName>
    </submittedName>
</protein>
<accession>A0A068WTZ8</accession>
<dbReference type="AlphaFoldDB" id="A0A068WTZ8"/>
<reference evidence="3" key="3">
    <citation type="submission" date="2020-10" db="UniProtKB">
        <authorList>
            <consortium name="WormBaseParasite"/>
        </authorList>
    </citation>
    <scope>IDENTIFICATION</scope>
</reference>
<reference evidence="1" key="2">
    <citation type="submission" date="2014-06" db="EMBL/GenBank/DDBJ databases">
        <authorList>
            <person name="Aslett M."/>
        </authorList>
    </citation>
    <scope>NUCLEOTIDE SEQUENCE</scope>
</reference>
<sequence length="66" mass="7182">MGPGHSPCTSLGGLAFRAMPIAQTPSLRRIDILPEYCVFFRLQGVPGRYTNAADPEMLSLLLLSHP</sequence>
<name>A0A068WTZ8_ECHGR</name>
<dbReference type="WBParaSite" id="EgrG_002044200">
    <property type="protein sequence ID" value="EgrG_002044200"/>
    <property type="gene ID" value="EgrG_002044200"/>
</dbReference>
<dbReference type="EMBL" id="LK028593">
    <property type="protein sequence ID" value="CDS23638.1"/>
    <property type="molecule type" value="Genomic_DNA"/>
</dbReference>
<evidence type="ECO:0000313" key="1">
    <source>
        <dbReference type="EMBL" id="CDS23638.1"/>
    </source>
</evidence>
<evidence type="ECO:0000313" key="3">
    <source>
        <dbReference type="WBParaSite" id="EgrG_002044200"/>
    </source>
</evidence>
<evidence type="ECO:0000313" key="2">
    <source>
        <dbReference type="Proteomes" id="UP000492820"/>
    </source>
</evidence>